<feature type="region of interest" description="Disordered" evidence="2">
    <location>
        <begin position="588"/>
        <end position="701"/>
    </location>
</feature>
<feature type="compositionally biased region" description="Pro residues" evidence="2">
    <location>
        <begin position="627"/>
        <end position="667"/>
    </location>
</feature>
<feature type="compositionally biased region" description="Low complexity" evidence="2">
    <location>
        <begin position="608"/>
        <end position="626"/>
    </location>
</feature>
<evidence type="ECO:0000313" key="4">
    <source>
        <dbReference type="Proteomes" id="UP001215280"/>
    </source>
</evidence>
<proteinExistence type="predicted"/>
<feature type="compositionally biased region" description="Acidic residues" evidence="2">
    <location>
        <begin position="831"/>
        <end position="840"/>
    </location>
</feature>
<dbReference type="AlphaFoldDB" id="A0AAD7J1G6"/>
<dbReference type="Proteomes" id="UP001215280">
    <property type="component" value="Unassembled WGS sequence"/>
</dbReference>
<feature type="region of interest" description="Disordered" evidence="2">
    <location>
        <begin position="808"/>
        <end position="841"/>
    </location>
</feature>
<evidence type="ECO:0000256" key="1">
    <source>
        <dbReference type="SAM" id="Coils"/>
    </source>
</evidence>
<feature type="compositionally biased region" description="Basic and acidic residues" evidence="2">
    <location>
        <begin position="959"/>
        <end position="971"/>
    </location>
</feature>
<evidence type="ECO:0000256" key="2">
    <source>
        <dbReference type="SAM" id="MobiDB-lite"/>
    </source>
</evidence>
<sequence>MIPSATTYMTPAERVRRQWHAFEQWVGTVPRVAMEKEISETFQDMDAKWHATPTRSRSSKQDHEASKNAFRRELEEGLVTLAREEWQRRLEQAGLRDEDWGDMTFKETLAAERLLGGDLDEEGMAIMESVARAEDADANGSGLPALTNAARATNFSGYSFVSPMSLSIGDELDDDAFESIFPFEIPASSGPESVASMTDEIFDTPTSIPWGWNGGDSSSNGIWSADTSQSSRQSSQTGSPERPPPKTMLSEQTFFPRFAEPLPQFQPDSHSASHRTRAPGPRYIGPQLADPDEVADEEAEFERFKMETRVTKIREFHEEAARADIQLAQDIYNARKTSRAWRDDEERKVAEHEKRMVELRRSKEEERKEVVRAERHKRREAIRLRQLGTTLTPMTGGAESPRQRLTQEVESKLTLGSGFIVAPEPIISPAEARRNRRHSQSTTTSQASSARSAQPVASSQADRLAASVPDLLASLETSRSMSVTSSTTSSFASSSQVPAPRPQVWLPRIVPETEVFKAAVASKPVVTKKPSPPIVDPAVSIRALPPVGPMKQHPSLWHGRTSSTTEILPSRPLSFVDALLPAATVPSSVASSQLSTPSPPTASKPIISRASSSKAKGPSPPASSKVPSPPAPSKGTSPPAPPKTQPPPAATKAPSPPAPPVETPKPSDPVVSPPALVRRKARVQAPMVEMQTPGASSSRTTLEQMQRPFIHKSLGAQQMGYQPMPAAPQGEVWVSSSSAAKRAGAGPAKAAPAPAGSRSSQIEKAPSMPQPRLPLLAETIRPRRMSDPVSPSPRGFAFADDVVKAVDPPPSILKKSKAPKQGKAKRVTVEEVSDEEDVDSMETLPVDSKVIFEPKPSVPQTMFSHIIDFSSDTPKPPAARPPALSKDSAFLTAEGKLAKEKHVRWTPSALGNEGTATRSSLLENDELRAALEGFEAAAMAPPRKGPRSRTSSLLSSGTVDRKGKGKERAVEPEVEDEFARFMMGATQDLTRG</sequence>
<feature type="compositionally biased region" description="Basic and acidic residues" evidence="2">
    <location>
        <begin position="59"/>
        <end position="69"/>
    </location>
</feature>
<feature type="coiled-coil region" evidence="1">
    <location>
        <begin position="342"/>
        <end position="376"/>
    </location>
</feature>
<reference evidence="3" key="1">
    <citation type="submission" date="2023-03" db="EMBL/GenBank/DDBJ databases">
        <title>Massive genome expansion in bonnet fungi (Mycena s.s.) driven by repeated elements and novel gene families across ecological guilds.</title>
        <authorList>
            <consortium name="Lawrence Berkeley National Laboratory"/>
            <person name="Harder C.B."/>
            <person name="Miyauchi S."/>
            <person name="Viragh M."/>
            <person name="Kuo A."/>
            <person name="Thoen E."/>
            <person name="Andreopoulos B."/>
            <person name="Lu D."/>
            <person name="Skrede I."/>
            <person name="Drula E."/>
            <person name="Henrissat B."/>
            <person name="Morin E."/>
            <person name="Kohler A."/>
            <person name="Barry K."/>
            <person name="LaButti K."/>
            <person name="Morin E."/>
            <person name="Salamov A."/>
            <person name="Lipzen A."/>
            <person name="Mereny Z."/>
            <person name="Hegedus B."/>
            <person name="Baldrian P."/>
            <person name="Stursova M."/>
            <person name="Weitz H."/>
            <person name="Taylor A."/>
            <person name="Grigoriev I.V."/>
            <person name="Nagy L.G."/>
            <person name="Martin F."/>
            <person name="Kauserud H."/>
        </authorList>
    </citation>
    <scope>NUCLEOTIDE SEQUENCE</scope>
    <source>
        <strain evidence="3">CBHHK188m</strain>
    </source>
</reference>
<dbReference type="EMBL" id="JARJLG010000074">
    <property type="protein sequence ID" value="KAJ7752467.1"/>
    <property type="molecule type" value="Genomic_DNA"/>
</dbReference>
<feature type="region of interest" description="Disordered" evidence="2">
    <location>
        <begin position="261"/>
        <end position="289"/>
    </location>
</feature>
<feature type="region of interest" description="Disordered" evidence="2">
    <location>
        <begin position="45"/>
        <end position="69"/>
    </location>
</feature>
<feature type="region of interest" description="Disordered" evidence="2">
    <location>
        <begin position="867"/>
        <end position="887"/>
    </location>
</feature>
<feature type="compositionally biased region" description="Basic residues" evidence="2">
    <location>
        <begin position="814"/>
        <end position="826"/>
    </location>
</feature>
<dbReference type="PRINTS" id="PR01217">
    <property type="entry name" value="PRICHEXTENSN"/>
</dbReference>
<feature type="compositionally biased region" description="Low complexity" evidence="2">
    <location>
        <begin position="479"/>
        <end position="495"/>
    </location>
</feature>
<accession>A0AAD7J1G6</accession>
<feature type="region of interest" description="Disordered" evidence="2">
    <location>
        <begin position="428"/>
        <end position="462"/>
    </location>
</feature>
<feature type="compositionally biased region" description="Low complexity" evidence="2">
    <location>
        <begin position="440"/>
        <end position="461"/>
    </location>
</feature>
<name>A0AAD7J1G6_9AGAR</name>
<evidence type="ECO:0000313" key="3">
    <source>
        <dbReference type="EMBL" id="KAJ7752467.1"/>
    </source>
</evidence>
<gene>
    <name evidence="3" type="ORF">DFH07DRAFT_522104</name>
</gene>
<keyword evidence="4" id="KW-1185">Reference proteome</keyword>
<feature type="region of interest" description="Disordered" evidence="2">
    <location>
        <begin position="720"/>
        <end position="773"/>
    </location>
</feature>
<keyword evidence="1" id="KW-0175">Coiled coil</keyword>
<comment type="caution">
    <text evidence="3">The sequence shown here is derived from an EMBL/GenBank/DDBJ whole genome shotgun (WGS) entry which is preliminary data.</text>
</comment>
<organism evidence="3 4">
    <name type="scientific">Mycena maculata</name>
    <dbReference type="NCBI Taxonomy" id="230809"/>
    <lineage>
        <taxon>Eukaryota</taxon>
        <taxon>Fungi</taxon>
        <taxon>Dikarya</taxon>
        <taxon>Basidiomycota</taxon>
        <taxon>Agaricomycotina</taxon>
        <taxon>Agaricomycetes</taxon>
        <taxon>Agaricomycetidae</taxon>
        <taxon>Agaricales</taxon>
        <taxon>Marasmiineae</taxon>
        <taxon>Mycenaceae</taxon>
        <taxon>Mycena</taxon>
    </lineage>
</organism>
<protein>
    <submittedName>
        <fullName evidence="3">Uncharacterized protein</fullName>
    </submittedName>
</protein>
<feature type="compositionally biased region" description="Low complexity" evidence="2">
    <location>
        <begin position="215"/>
        <end position="236"/>
    </location>
</feature>
<feature type="compositionally biased region" description="Low complexity" evidence="2">
    <location>
        <begin position="735"/>
        <end position="760"/>
    </location>
</feature>
<feature type="compositionally biased region" description="Low complexity" evidence="2">
    <location>
        <begin position="948"/>
        <end position="958"/>
    </location>
</feature>
<feature type="region of interest" description="Disordered" evidence="2">
    <location>
        <begin position="206"/>
        <end position="249"/>
    </location>
</feature>
<feature type="region of interest" description="Disordered" evidence="2">
    <location>
        <begin position="936"/>
        <end position="973"/>
    </location>
</feature>
<feature type="region of interest" description="Disordered" evidence="2">
    <location>
        <begin position="479"/>
        <end position="499"/>
    </location>
</feature>